<dbReference type="Proteomes" id="UP000179001">
    <property type="component" value="Unassembled WGS sequence"/>
</dbReference>
<gene>
    <name evidence="2" type="ORF">A2478_02015</name>
</gene>
<comment type="caution">
    <text evidence="2">The sequence shown here is derived from an EMBL/GenBank/DDBJ whole genome shotgun (WGS) entry which is preliminary data.</text>
</comment>
<proteinExistence type="predicted"/>
<name>A0A1F5T401_9BACT</name>
<accession>A0A1F5T401</accession>
<feature type="compositionally biased region" description="Polar residues" evidence="1">
    <location>
        <begin position="92"/>
        <end position="102"/>
    </location>
</feature>
<reference evidence="2 3" key="1">
    <citation type="journal article" date="2016" name="Nat. Commun.">
        <title>Thousands of microbial genomes shed light on interconnected biogeochemical processes in an aquifer system.</title>
        <authorList>
            <person name="Anantharaman K."/>
            <person name="Brown C.T."/>
            <person name="Hug L.A."/>
            <person name="Sharon I."/>
            <person name="Castelle C.J."/>
            <person name="Probst A.J."/>
            <person name="Thomas B.C."/>
            <person name="Singh A."/>
            <person name="Wilkins M.J."/>
            <person name="Karaoz U."/>
            <person name="Brodie E.L."/>
            <person name="Williams K.H."/>
            <person name="Hubbard S.S."/>
            <person name="Banfield J.F."/>
        </authorList>
    </citation>
    <scope>NUCLEOTIDE SEQUENCE [LARGE SCALE GENOMIC DNA]</scope>
</reference>
<dbReference type="AlphaFoldDB" id="A0A1F5T401"/>
<sequence>MIELFVGVLLGILVVRRKEEFKQVWHSDDKKAFRALLRKVADEDITNPILKTFVLSQVMAENSGKTLNRLWETIKQKYQTNLNDQREKSTKTDSSTTQNPSI</sequence>
<evidence type="ECO:0000256" key="1">
    <source>
        <dbReference type="SAM" id="MobiDB-lite"/>
    </source>
</evidence>
<evidence type="ECO:0000313" key="2">
    <source>
        <dbReference type="EMBL" id="OGF33446.1"/>
    </source>
</evidence>
<evidence type="ECO:0000313" key="3">
    <source>
        <dbReference type="Proteomes" id="UP000179001"/>
    </source>
</evidence>
<feature type="region of interest" description="Disordered" evidence="1">
    <location>
        <begin position="82"/>
        <end position="102"/>
    </location>
</feature>
<protein>
    <submittedName>
        <fullName evidence="2">Uncharacterized protein</fullName>
    </submittedName>
</protein>
<organism evidence="2 3">
    <name type="scientific">Candidatus Falkowbacteria bacterium RIFOXYC2_FULL_36_12</name>
    <dbReference type="NCBI Taxonomy" id="1798002"/>
    <lineage>
        <taxon>Bacteria</taxon>
        <taxon>Candidatus Falkowiibacteriota</taxon>
    </lineage>
</organism>
<dbReference type="EMBL" id="MFGJ01000001">
    <property type="protein sequence ID" value="OGF33446.1"/>
    <property type="molecule type" value="Genomic_DNA"/>
</dbReference>